<reference evidence="2" key="1">
    <citation type="submission" date="2021-07" db="EMBL/GenBank/DDBJ databases">
        <title>Shinella sp. nov., a novel member of the genus Shinella from water.</title>
        <authorList>
            <person name="Deng Y."/>
        </authorList>
    </citation>
    <scope>NUCLEOTIDE SEQUENCE</scope>
    <source>
        <strain evidence="2">CPCC 100929</strain>
    </source>
</reference>
<feature type="compositionally biased region" description="Basic residues" evidence="1">
    <location>
        <begin position="95"/>
        <end position="104"/>
    </location>
</feature>
<comment type="caution">
    <text evidence="2">The sequence shown here is derived from an EMBL/GenBank/DDBJ whole genome shotgun (WGS) entry which is preliminary data.</text>
</comment>
<organism evidence="2 3">
    <name type="scientific">Shinella lacus</name>
    <dbReference type="NCBI Taxonomy" id="2654216"/>
    <lineage>
        <taxon>Bacteria</taxon>
        <taxon>Pseudomonadati</taxon>
        <taxon>Pseudomonadota</taxon>
        <taxon>Alphaproteobacteria</taxon>
        <taxon>Hyphomicrobiales</taxon>
        <taxon>Rhizobiaceae</taxon>
        <taxon>Shinella</taxon>
    </lineage>
</organism>
<feature type="region of interest" description="Disordered" evidence="1">
    <location>
        <begin position="85"/>
        <end position="139"/>
    </location>
</feature>
<proteinExistence type="predicted"/>
<sequence length="139" mass="14602">MSVPWPASSGDGPKQFPPPDCSGNKKGRGETAPTFLIITCSPVPVHPWSKASGDAAIASGRSFPALISKADDGDIDGHCVQIKGSSSHIDETSKTAKKPHRLKGRQTGLKPGAAAFPKTGKRAPFIDREECPSGLRNRS</sequence>
<feature type="region of interest" description="Disordered" evidence="1">
    <location>
        <begin position="1"/>
        <end position="29"/>
    </location>
</feature>
<name>A0ABT1R3H0_9HYPH</name>
<evidence type="ECO:0000313" key="2">
    <source>
        <dbReference type="EMBL" id="MCQ4629728.1"/>
    </source>
</evidence>
<dbReference type="EMBL" id="WHSB02000002">
    <property type="protein sequence ID" value="MCQ4629728.1"/>
    <property type="molecule type" value="Genomic_DNA"/>
</dbReference>
<dbReference type="RefSeq" id="WP_256115903.1">
    <property type="nucleotide sequence ID" value="NZ_WHSB02000002.1"/>
</dbReference>
<keyword evidence="3" id="KW-1185">Reference proteome</keyword>
<evidence type="ECO:0000313" key="3">
    <source>
        <dbReference type="Proteomes" id="UP000996601"/>
    </source>
</evidence>
<accession>A0ABT1R3H0</accession>
<protein>
    <submittedName>
        <fullName evidence="2">Uncharacterized protein</fullName>
    </submittedName>
</protein>
<gene>
    <name evidence="2" type="ORF">GB927_006740</name>
</gene>
<evidence type="ECO:0000256" key="1">
    <source>
        <dbReference type="SAM" id="MobiDB-lite"/>
    </source>
</evidence>
<dbReference type="Proteomes" id="UP000996601">
    <property type="component" value="Unassembled WGS sequence"/>
</dbReference>